<dbReference type="SUPFAM" id="SSF52047">
    <property type="entry name" value="RNI-like"/>
    <property type="match status" value="1"/>
</dbReference>
<dbReference type="PANTHER" id="PTHR24114">
    <property type="entry name" value="LEUCINE RICH REPEAT FAMILY PROTEIN"/>
    <property type="match status" value="1"/>
</dbReference>
<dbReference type="InterPro" id="IPR032675">
    <property type="entry name" value="LRR_dom_sf"/>
</dbReference>
<dbReference type="Pfam" id="PF13516">
    <property type="entry name" value="LRR_6"/>
    <property type="match status" value="6"/>
</dbReference>
<name>A0ABY7FD21_MYAAR</name>
<dbReference type="SMART" id="SM00368">
    <property type="entry name" value="LRR_RI"/>
    <property type="match status" value="8"/>
</dbReference>
<protein>
    <submittedName>
        <fullName evidence="2">LR74B-like protein</fullName>
    </submittedName>
</protein>
<gene>
    <name evidence="2" type="ORF">MAR_000765</name>
</gene>
<reference evidence="2" key="1">
    <citation type="submission" date="2022-11" db="EMBL/GenBank/DDBJ databases">
        <title>Centuries of genome instability and evolution in soft-shell clam transmissible cancer (bioRxiv).</title>
        <authorList>
            <person name="Hart S.F.M."/>
            <person name="Yonemitsu M.A."/>
            <person name="Giersch R.M."/>
            <person name="Beal B.F."/>
            <person name="Arriagada G."/>
            <person name="Davis B.W."/>
            <person name="Ostrander E.A."/>
            <person name="Goff S.P."/>
            <person name="Metzger M.J."/>
        </authorList>
    </citation>
    <scope>NUCLEOTIDE SEQUENCE</scope>
    <source>
        <strain evidence="2">MELC-2E11</strain>
        <tissue evidence="2">Siphon/mantle</tissue>
    </source>
</reference>
<feature type="region of interest" description="Disordered" evidence="1">
    <location>
        <begin position="420"/>
        <end position="447"/>
    </location>
</feature>
<dbReference type="InterPro" id="IPR001611">
    <property type="entry name" value="Leu-rich_rpt"/>
</dbReference>
<dbReference type="EMBL" id="CP111022">
    <property type="protein sequence ID" value="WAR18927.1"/>
    <property type="molecule type" value="Genomic_DNA"/>
</dbReference>
<dbReference type="Gene3D" id="3.80.10.10">
    <property type="entry name" value="Ribonuclease Inhibitor"/>
    <property type="match status" value="3"/>
</dbReference>
<proteinExistence type="predicted"/>
<sequence length="447" mass="49198">MSENALKQMQNGRWDAYKEKFEEQKTRRAMARKLRIKYERLCAMRGSYPLTAVCEQLEEDTFDIGGQHLGPAHWKIVAIILLKAEWLTGLDVRDNCLGTEGAFTIADFVSVNRTLSKLNVADNGIGVAGLKALASAVIDNVLVTHLDLSGNEISDEGAKPIAEIIEARTGLMELRMNHNCVREEGAIAIGHALAQNENITSLDLSWNHVRCKGAIALSNSLKTNESLRTLELAWNGFGKEGAGAMGEALAENGTLRALDLTNNRIDGNGMALLMLGLRQNDTLESLKVGQNPFNSDVAKHLLLILEKAENSAITHLEMSEVAVDEEFMEVLERLSGRGHLHVKHGKFTRKVPVKKYVPPPPPQRDPITQMFDYKYERGYRTLDLLMHLDKDNNMVIDRTELTDGLMFKKSVAAALVEKQGDTDATSAGGNTKGGGLIGTPEIDKTKT</sequence>
<organism evidence="2 3">
    <name type="scientific">Mya arenaria</name>
    <name type="common">Soft-shell clam</name>
    <dbReference type="NCBI Taxonomy" id="6604"/>
    <lineage>
        <taxon>Eukaryota</taxon>
        <taxon>Metazoa</taxon>
        <taxon>Spiralia</taxon>
        <taxon>Lophotrochozoa</taxon>
        <taxon>Mollusca</taxon>
        <taxon>Bivalvia</taxon>
        <taxon>Autobranchia</taxon>
        <taxon>Heteroconchia</taxon>
        <taxon>Euheterodonta</taxon>
        <taxon>Imparidentia</taxon>
        <taxon>Neoheterodontei</taxon>
        <taxon>Myida</taxon>
        <taxon>Myoidea</taxon>
        <taxon>Myidae</taxon>
        <taxon>Mya</taxon>
    </lineage>
</organism>
<accession>A0ABY7FD21</accession>
<evidence type="ECO:0000313" key="2">
    <source>
        <dbReference type="EMBL" id="WAR18927.1"/>
    </source>
</evidence>
<evidence type="ECO:0000313" key="3">
    <source>
        <dbReference type="Proteomes" id="UP001164746"/>
    </source>
</evidence>
<dbReference type="Proteomes" id="UP001164746">
    <property type="component" value="Chromosome 11"/>
</dbReference>
<dbReference type="InterPro" id="IPR052394">
    <property type="entry name" value="LRR-containing"/>
</dbReference>
<evidence type="ECO:0000256" key="1">
    <source>
        <dbReference type="SAM" id="MobiDB-lite"/>
    </source>
</evidence>
<keyword evidence="3" id="KW-1185">Reference proteome</keyword>
<dbReference type="PANTHER" id="PTHR24114:SF2">
    <property type="entry name" value="F-BOX DOMAIN-CONTAINING PROTEIN-RELATED"/>
    <property type="match status" value="1"/>
</dbReference>